<feature type="region of interest" description="Disordered" evidence="1">
    <location>
        <begin position="244"/>
        <end position="309"/>
    </location>
</feature>
<gene>
    <name evidence="2" type="ORF">OLC1_LOCUS14906</name>
</gene>
<dbReference type="EMBL" id="OX459122">
    <property type="protein sequence ID" value="CAI9106407.1"/>
    <property type="molecule type" value="Genomic_DNA"/>
</dbReference>
<dbReference type="Gene3D" id="3.60.10.10">
    <property type="entry name" value="Endonuclease/exonuclease/phosphatase"/>
    <property type="match status" value="1"/>
</dbReference>
<dbReference type="AlphaFoldDB" id="A0AAV1DIB4"/>
<feature type="region of interest" description="Disordered" evidence="1">
    <location>
        <begin position="521"/>
        <end position="545"/>
    </location>
</feature>
<proteinExistence type="predicted"/>
<dbReference type="InterPro" id="IPR036691">
    <property type="entry name" value="Endo/exonu/phosph_ase_sf"/>
</dbReference>
<evidence type="ECO:0000313" key="3">
    <source>
        <dbReference type="Proteomes" id="UP001161247"/>
    </source>
</evidence>
<protein>
    <submittedName>
        <fullName evidence="2">OLC1v1005556C1</fullName>
    </submittedName>
</protein>
<feature type="compositionally biased region" description="Basic and acidic residues" evidence="1">
    <location>
        <begin position="294"/>
        <end position="305"/>
    </location>
</feature>
<feature type="compositionally biased region" description="Acidic residues" evidence="1">
    <location>
        <begin position="250"/>
        <end position="264"/>
    </location>
</feature>
<accession>A0AAV1DIB4</accession>
<dbReference type="PANTHER" id="PTHR33710">
    <property type="entry name" value="BNAC02G09200D PROTEIN"/>
    <property type="match status" value="1"/>
</dbReference>
<feature type="compositionally biased region" description="Basic and acidic residues" evidence="1">
    <location>
        <begin position="265"/>
        <end position="280"/>
    </location>
</feature>
<feature type="compositionally biased region" description="Basic residues" evidence="1">
    <location>
        <begin position="523"/>
        <end position="533"/>
    </location>
</feature>
<evidence type="ECO:0000313" key="2">
    <source>
        <dbReference type="EMBL" id="CAI9106407.1"/>
    </source>
</evidence>
<dbReference type="Proteomes" id="UP001161247">
    <property type="component" value="Chromosome 5"/>
</dbReference>
<organism evidence="2 3">
    <name type="scientific">Oldenlandia corymbosa var. corymbosa</name>
    <dbReference type="NCBI Taxonomy" id="529605"/>
    <lineage>
        <taxon>Eukaryota</taxon>
        <taxon>Viridiplantae</taxon>
        <taxon>Streptophyta</taxon>
        <taxon>Embryophyta</taxon>
        <taxon>Tracheophyta</taxon>
        <taxon>Spermatophyta</taxon>
        <taxon>Magnoliopsida</taxon>
        <taxon>eudicotyledons</taxon>
        <taxon>Gunneridae</taxon>
        <taxon>Pentapetalae</taxon>
        <taxon>asterids</taxon>
        <taxon>lamiids</taxon>
        <taxon>Gentianales</taxon>
        <taxon>Rubiaceae</taxon>
        <taxon>Rubioideae</taxon>
        <taxon>Spermacoceae</taxon>
        <taxon>Hedyotis-Oldenlandia complex</taxon>
        <taxon>Oldenlandia</taxon>
    </lineage>
</organism>
<sequence>MSYRHAMDEDSLNGMSLQGSEFSEEEHDFNPKTEVHPQFVQTSYERSLRLPLNDYNTSLSRKNFKLSLLGYFIDDRSFTDGDMQVYMVENWPMYTRILHYDRNFFIIKFASRADLLLALDNEPYAVDGGLLVLRRMYDHEDLVLDNIQIDKISVWVRMHGAAITSYNYRGPRDLVKNLGDIALIKEDCVNLRKATYILVKVWINPGKPLTPTFHYTKRNGKLGKIHCKMVSILRNWMPPLPDAMYPAMFPEDDDNDDDDDDSQDDQGHDDNDNHDDDGHNGHGGGDNPGGHNHANGDPEASHRDNWGGGDFDPLNSIRLNYGEMLANGSIDTSRRAAPTAQEMLSDNSDIASTESIQSYDTLANPNFVPVVDVFNDLSPLFVGDVPVSPNSVFDVFLSDSKSVISFNETENMSESVNAVGGDVISHSSDSSSFLRSLMYYLALEENNVMPFCDAMASEAIFSTPAKNFPEATWSIKRKGGWTMSAPELEYESESESQEKVNSYRMKVRKVVLDSEVELAPVKKDKKKKQNSRRKSQEPRSAHKQGRAEFWSQLNANLSSFNYPIVLLGDFNQVVSQKDKCGGRLVRDQDTVPVHQFLTQNDLEELKHIGCWNTWTNKRQNEEAIYERMDRGFVNKQWLSVLPVASTRNLPIMVSDRAPILVQIKNKK</sequence>
<reference evidence="2" key="1">
    <citation type="submission" date="2023-03" db="EMBL/GenBank/DDBJ databases">
        <authorList>
            <person name="Julca I."/>
        </authorList>
    </citation>
    <scope>NUCLEOTIDE SEQUENCE</scope>
</reference>
<keyword evidence="3" id="KW-1185">Reference proteome</keyword>
<dbReference type="PANTHER" id="PTHR33710:SF79">
    <property type="entry name" value="OS06G0205337 PROTEIN"/>
    <property type="match status" value="1"/>
</dbReference>
<name>A0AAV1DIB4_OLDCO</name>
<evidence type="ECO:0000256" key="1">
    <source>
        <dbReference type="SAM" id="MobiDB-lite"/>
    </source>
</evidence>
<dbReference type="SUPFAM" id="SSF56219">
    <property type="entry name" value="DNase I-like"/>
    <property type="match status" value="1"/>
</dbReference>